<proteinExistence type="predicted"/>
<sequence length="87" mass="9310">MTELTALLTATHAHALTFAADDQHATLRAVQRLQELRMQPCAPRSGRVQSFIATTHDSLTSTPPSALPLLLGALTDLLIDEGHALTP</sequence>
<dbReference type="RefSeq" id="WP_309853475.1">
    <property type="nucleotide sequence ID" value="NZ_JAVDQJ010000004.1"/>
</dbReference>
<organism evidence="1 2">
    <name type="scientific">Deinococcus soli</name>
    <name type="common">ex Cha et al. 2016</name>
    <dbReference type="NCBI Taxonomy" id="1309411"/>
    <lineage>
        <taxon>Bacteria</taxon>
        <taxon>Thermotogati</taxon>
        <taxon>Deinococcota</taxon>
        <taxon>Deinococci</taxon>
        <taxon>Deinococcales</taxon>
        <taxon>Deinococcaceae</taxon>
        <taxon>Deinococcus</taxon>
    </lineage>
</organism>
<accession>A0AAE4BM87</accession>
<protein>
    <submittedName>
        <fullName evidence="1">Uncharacterized protein</fullName>
    </submittedName>
</protein>
<dbReference type="AlphaFoldDB" id="A0AAE4BM87"/>
<comment type="caution">
    <text evidence="1">The sequence shown here is derived from an EMBL/GenBank/DDBJ whole genome shotgun (WGS) entry which is preliminary data.</text>
</comment>
<evidence type="ECO:0000313" key="1">
    <source>
        <dbReference type="EMBL" id="MDR6218825.1"/>
    </source>
</evidence>
<gene>
    <name evidence="1" type="ORF">J2Y00_002422</name>
</gene>
<evidence type="ECO:0000313" key="2">
    <source>
        <dbReference type="Proteomes" id="UP001185331"/>
    </source>
</evidence>
<name>A0AAE4BM87_9DEIO</name>
<dbReference type="EMBL" id="JAVDQK010000005">
    <property type="protein sequence ID" value="MDR6218825.1"/>
    <property type="molecule type" value="Genomic_DNA"/>
</dbReference>
<reference evidence="1" key="1">
    <citation type="submission" date="2023-07" db="EMBL/GenBank/DDBJ databases">
        <title>Sorghum-associated microbial communities from plants grown in Nebraska, USA.</title>
        <authorList>
            <person name="Schachtman D."/>
        </authorList>
    </citation>
    <scope>NUCLEOTIDE SEQUENCE</scope>
    <source>
        <strain evidence="1">BE330</strain>
    </source>
</reference>
<dbReference type="Proteomes" id="UP001185331">
    <property type="component" value="Unassembled WGS sequence"/>
</dbReference>